<organism evidence="2 3">
    <name type="scientific">Monilinia fructicola</name>
    <name type="common">Brown rot fungus</name>
    <name type="synonym">Ciboria fructicola</name>
    <dbReference type="NCBI Taxonomy" id="38448"/>
    <lineage>
        <taxon>Eukaryota</taxon>
        <taxon>Fungi</taxon>
        <taxon>Dikarya</taxon>
        <taxon>Ascomycota</taxon>
        <taxon>Pezizomycotina</taxon>
        <taxon>Leotiomycetes</taxon>
        <taxon>Helotiales</taxon>
        <taxon>Sclerotiniaceae</taxon>
        <taxon>Monilinia</taxon>
    </lineage>
</organism>
<accession>A0A5M9K0Z3</accession>
<feature type="region of interest" description="Disordered" evidence="1">
    <location>
        <begin position="475"/>
        <end position="495"/>
    </location>
</feature>
<reference evidence="2 3" key="1">
    <citation type="submission" date="2019-06" db="EMBL/GenBank/DDBJ databases">
        <title>Genome Sequence of the Brown Rot Fungal Pathogen Monilinia fructicola.</title>
        <authorList>
            <person name="De Miccolis Angelini R.M."/>
            <person name="Landi L."/>
            <person name="Abate D."/>
            <person name="Pollastro S."/>
            <person name="Romanazzi G."/>
            <person name="Faretra F."/>
        </authorList>
    </citation>
    <scope>NUCLEOTIDE SEQUENCE [LARGE SCALE GENOMIC DNA]</scope>
    <source>
        <strain evidence="2 3">Mfrc123</strain>
    </source>
</reference>
<name>A0A5M9K0Z3_MONFR</name>
<dbReference type="Proteomes" id="UP000322873">
    <property type="component" value="Unassembled WGS sequence"/>
</dbReference>
<keyword evidence="3" id="KW-1185">Reference proteome</keyword>
<comment type="caution">
    <text evidence="2">The sequence shown here is derived from an EMBL/GenBank/DDBJ whole genome shotgun (WGS) entry which is preliminary data.</text>
</comment>
<feature type="compositionally biased region" description="Basic and acidic residues" evidence="1">
    <location>
        <begin position="141"/>
        <end position="152"/>
    </location>
</feature>
<feature type="region of interest" description="Disordered" evidence="1">
    <location>
        <begin position="386"/>
        <end position="412"/>
    </location>
</feature>
<sequence length="600" mass="67715">MSLANLLPPLTKSWADEVNDEVEQQLLETALSTISTSYPIDTSRLDHKLNMEDLEVLPPDFIDYEALELSDEEYTFKSYAYASDAEKTSKNERAAVLSSDTNMLAKYMTMDIPRTLPYSIPGPNACEFFNNNFEDKKCKRVSSDKSEEHEEQSTAAAEYSLETSEEPTEDLPDYLESFSSYVESPQTTPDLGSSFFSDHEFDYSAESDEDEERPWIENPLMGKDVVAIQESFAAVKSSEYDSHPPKNVHGGWKPRKWKWVPSNLRRCQTVVRHEGFKYQTLESIISEPQGDYIKMLSPQVWRTIRWQTAINTDYDGAVLVGGLENELRHFGDPDEEHDFWTDPTPSSSCPYTHEGTRAIATAQKKEEQQNLRASCKSSTLGIYNYKPDTSSKSPDGIVVEDEGKKNEEEEDGYKIETDGEPLEFHDEWFEQVLLDNEECEVGFDDCAQCGGISKGIIVDDNEKIKNCEHNTEDIEAVSTRSSDTRTDQEDENSDADFEESFILMFNEELDVKGDTEETKNKISSTQSSKDSCSCRCGESEFIKIDDTDTINGLNGVAATPCPARAVIAAQPGLWRAMSACRPLERARRPHIVMPGSWQAV</sequence>
<evidence type="ECO:0000313" key="3">
    <source>
        <dbReference type="Proteomes" id="UP000322873"/>
    </source>
</evidence>
<gene>
    <name evidence="2" type="ORF">EYC84_005362</name>
</gene>
<dbReference type="VEuPathDB" id="FungiDB:MFRU_001g02840"/>
<proteinExistence type="predicted"/>
<dbReference type="VEuPathDB" id="FungiDB:MFRU_001g02850"/>
<evidence type="ECO:0000313" key="2">
    <source>
        <dbReference type="EMBL" id="KAA8573806.1"/>
    </source>
</evidence>
<evidence type="ECO:0000256" key="1">
    <source>
        <dbReference type="SAM" id="MobiDB-lite"/>
    </source>
</evidence>
<dbReference type="AlphaFoldDB" id="A0A5M9K0Z3"/>
<feature type="compositionally biased region" description="Basic and acidic residues" evidence="1">
    <location>
        <begin position="401"/>
        <end position="412"/>
    </location>
</feature>
<dbReference type="EMBL" id="VICG01000003">
    <property type="protein sequence ID" value="KAA8573806.1"/>
    <property type="molecule type" value="Genomic_DNA"/>
</dbReference>
<feature type="region of interest" description="Disordered" evidence="1">
    <location>
        <begin position="141"/>
        <end position="170"/>
    </location>
</feature>
<protein>
    <submittedName>
        <fullName evidence="2">Uncharacterized protein</fullName>
    </submittedName>
</protein>